<dbReference type="EMBL" id="AHHD01000766">
    <property type="protein sequence ID" value="EKG09148.1"/>
    <property type="molecule type" value="Genomic_DNA"/>
</dbReference>
<dbReference type="AlphaFoldDB" id="K2R4M3"/>
<protein>
    <submittedName>
        <fullName evidence="2">Uncharacterized protein</fullName>
    </submittedName>
</protein>
<feature type="compositionally biased region" description="Polar residues" evidence="1">
    <location>
        <begin position="13"/>
        <end position="22"/>
    </location>
</feature>
<name>K2R4M3_MACPH</name>
<feature type="region of interest" description="Disordered" evidence="1">
    <location>
        <begin position="1"/>
        <end position="23"/>
    </location>
</feature>
<accession>K2R4M3</accession>
<sequence length="165" mass="18595">MGSRWVVVPKQPATPTSVTKDISTPKRGGDFVQLFAEKNSSPASRRYIRLAARALDSVAIEVTMKDREIAALQEQLKQVNPPKRGKVVLDQKERFVNLAQILSQSNQVPSQRVRKTRNVQKEVIVVEAESGSESEEPAPTRQSTRNRRPTRRYLERDLSADEESA</sequence>
<gene>
    <name evidence="2" type="ORF">MPH_13870</name>
</gene>
<dbReference type="OrthoDB" id="5105205at2759"/>
<dbReference type="Proteomes" id="UP000007129">
    <property type="component" value="Unassembled WGS sequence"/>
</dbReference>
<comment type="caution">
    <text evidence="2">The sequence shown here is derived from an EMBL/GenBank/DDBJ whole genome shotgun (WGS) entry which is preliminary data.</text>
</comment>
<feature type="region of interest" description="Disordered" evidence="1">
    <location>
        <begin position="127"/>
        <end position="165"/>
    </location>
</feature>
<proteinExistence type="predicted"/>
<reference evidence="2 3" key="1">
    <citation type="journal article" date="2012" name="BMC Genomics">
        <title>Tools to kill: Genome of one of the most destructive plant pathogenic fungi Macrophomina phaseolina.</title>
        <authorList>
            <person name="Islam M.S."/>
            <person name="Haque M.S."/>
            <person name="Islam M.M."/>
            <person name="Emdad E.M."/>
            <person name="Halim A."/>
            <person name="Hossen Q.M.M."/>
            <person name="Hossain M.Z."/>
            <person name="Ahmed B."/>
            <person name="Rahim S."/>
            <person name="Rahman M.S."/>
            <person name="Alam M.M."/>
            <person name="Hou S."/>
            <person name="Wan X."/>
            <person name="Saito J.A."/>
            <person name="Alam M."/>
        </authorList>
    </citation>
    <scope>NUCLEOTIDE SEQUENCE [LARGE SCALE GENOMIC DNA]</scope>
    <source>
        <strain evidence="2 3">MS6</strain>
    </source>
</reference>
<dbReference type="InParanoid" id="K2R4M3"/>
<dbReference type="HOGENOM" id="CLU_1611099_0_0_1"/>
<evidence type="ECO:0000313" key="3">
    <source>
        <dbReference type="Proteomes" id="UP000007129"/>
    </source>
</evidence>
<organism evidence="2 3">
    <name type="scientific">Macrophomina phaseolina (strain MS6)</name>
    <name type="common">Charcoal rot fungus</name>
    <dbReference type="NCBI Taxonomy" id="1126212"/>
    <lineage>
        <taxon>Eukaryota</taxon>
        <taxon>Fungi</taxon>
        <taxon>Dikarya</taxon>
        <taxon>Ascomycota</taxon>
        <taxon>Pezizomycotina</taxon>
        <taxon>Dothideomycetes</taxon>
        <taxon>Dothideomycetes incertae sedis</taxon>
        <taxon>Botryosphaeriales</taxon>
        <taxon>Botryosphaeriaceae</taxon>
        <taxon>Macrophomina</taxon>
    </lineage>
</organism>
<evidence type="ECO:0000313" key="2">
    <source>
        <dbReference type="EMBL" id="EKG09148.1"/>
    </source>
</evidence>
<evidence type="ECO:0000256" key="1">
    <source>
        <dbReference type="SAM" id="MobiDB-lite"/>
    </source>
</evidence>
<dbReference type="VEuPathDB" id="FungiDB:MPH_13870"/>